<evidence type="ECO:0000256" key="7">
    <source>
        <dbReference type="SAM" id="SignalP"/>
    </source>
</evidence>
<evidence type="ECO:0000313" key="9">
    <source>
        <dbReference type="Proteomes" id="UP000030752"/>
    </source>
</evidence>
<dbReference type="InParanoid" id="W2RZ34"/>
<keyword evidence="7" id="KW-0732">Signal</keyword>
<organism evidence="8 9">
    <name type="scientific">Cyphellophora europaea (strain CBS 101466)</name>
    <name type="common">Phialophora europaea</name>
    <dbReference type="NCBI Taxonomy" id="1220924"/>
    <lineage>
        <taxon>Eukaryota</taxon>
        <taxon>Fungi</taxon>
        <taxon>Dikarya</taxon>
        <taxon>Ascomycota</taxon>
        <taxon>Pezizomycotina</taxon>
        <taxon>Eurotiomycetes</taxon>
        <taxon>Chaetothyriomycetidae</taxon>
        <taxon>Chaetothyriales</taxon>
        <taxon>Cyphellophoraceae</taxon>
        <taxon>Cyphellophora</taxon>
    </lineage>
</organism>
<feature type="compositionally biased region" description="Low complexity" evidence="5">
    <location>
        <begin position="103"/>
        <end position="116"/>
    </location>
</feature>
<reference evidence="8 9" key="1">
    <citation type="submission" date="2013-03" db="EMBL/GenBank/DDBJ databases">
        <title>The Genome Sequence of Phialophora europaea CBS 101466.</title>
        <authorList>
            <consortium name="The Broad Institute Genomics Platform"/>
            <person name="Cuomo C."/>
            <person name="de Hoog S."/>
            <person name="Gorbushina A."/>
            <person name="Walker B."/>
            <person name="Young S.K."/>
            <person name="Zeng Q."/>
            <person name="Gargeya S."/>
            <person name="Fitzgerald M."/>
            <person name="Haas B."/>
            <person name="Abouelleil A."/>
            <person name="Allen A.W."/>
            <person name="Alvarado L."/>
            <person name="Arachchi H.M."/>
            <person name="Berlin A.M."/>
            <person name="Chapman S.B."/>
            <person name="Gainer-Dewar J."/>
            <person name="Goldberg J."/>
            <person name="Griggs A."/>
            <person name="Gujja S."/>
            <person name="Hansen M."/>
            <person name="Howarth C."/>
            <person name="Imamovic A."/>
            <person name="Ireland A."/>
            <person name="Larimer J."/>
            <person name="McCowan C."/>
            <person name="Murphy C."/>
            <person name="Pearson M."/>
            <person name="Poon T.W."/>
            <person name="Priest M."/>
            <person name="Roberts A."/>
            <person name="Saif S."/>
            <person name="Shea T."/>
            <person name="Sisk P."/>
            <person name="Sykes S."/>
            <person name="Wortman J."/>
            <person name="Nusbaum C."/>
            <person name="Birren B."/>
        </authorList>
    </citation>
    <scope>NUCLEOTIDE SEQUENCE [LARGE SCALE GENOMIC DNA]</scope>
    <source>
        <strain evidence="8 9">CBS 101466</strain>
    </source>
</reference>
<dbReference type="STRING" id="1220924.W2RZ34"/>
<dbReference type="InterPro" id="IPR051694">
    <property type="entry name" value="Immunoregulatory_rcpt-like"/>
</dbReference>
<evidence type="ECO:0000256" key="4">
    <source>
        <dbReference type="ARBA" id="ARBA00023136"/>
    </source>
</evidence>
<dbReference type="GO" id="GO:0016020">
    <property type="term" value="C:membrane"/>
    <property type="evidence" value="ECO:0007669"/>
    <property type="project" value="UniProtKB-SubCell"/>
</dbReference>
<feature type="signal peptide" evidence="7">
    <location>
        <begin position="1"/>
        <end position="22"/>
    </location>
</feature>
<dbReference type="eggNOG" id="ENOG502SU4J">
    <property type="taxonomic scope" value="Eukaryota"/>
</dbReference>
<keyword evidence="4 6" id="KW-0472">Membrane</keyword>
<dbReference type="PANTHER" id="PTHR15549">
    <property type="entry name" value="PAIRED IMMUNOGLOBULIN-LIKE TYPE 2 RECEPTOR"/>
    <property type="match status" value="1"/>
</dbReference>
<evidence type="ECO:0000256" key="3">
    <source>
        <dbReference type="ARBA" id="ARBA00022989"/>
    </source>
</evidence>
<evidence type="ECO:0008006" key="10">
    <source>
        <dbReference type="Google" id="ProtNLM"/>
    </source>
</evidence>
<feature type="region of interest" description="Disordered" evidence="5">
    <location>
        <begin position="217"/>
        <end position="236"/>
    </location>
</feature>
<name>W2RZ34_CYPE1</name>
<evidence type="ECO:0000256" key="2">
    <source>
        <dbReference type="ARBA" id="ARBA00022692"/>
    </source>
</evidence>
<sequence length="236" mass="24471">MLKKGSHPLILLLGLAVSSAAAQICYGRQGVQVQGLVACNPGGGCCAKGDILTTGNGIQVCPGTGRYCCYGYTGCACDDPVSAVSIAAGTIVTTISWDYTTPLTSSTTSSPSSQITNPPPTTVPSSNETPVATTDATHRSSSSSSLSTSARVGVGVGVALAGLLLAGALTALFVHRRRRRSAWPTTRNRAELHYYGTEHKKLPHELDGKRPTQELHGHSIQWRTPSGPVEAPSSGL</sequence>
<evidence type="ECO:0000256" key="5">
    <source>
        <dbReference type="SAM" id="MobiDB-lite"/>
    </source>
</evidence>
<keyword evidence="3 6" id="KW-1133">Transmembrane helix</keyword>
<evidence type="ECO:0000313" key="8">
    <source>
        <dbReference type="EMBL" id="ETN40924.1"/>
    </source>
</evidence>
<dbReference type="AlphaFoldDB" id="W2RZ34"/>
<dbReference type="Proteomes" id="UP000030752">
    <property type="component" value="Unassembled WGS sequence"/>
</dbReference>
<keyword evidence="2 6" id="KW-0812">Transmembrane</keyword>
<keyword evidence="9" id="KW-1185">Reference proteome</keyword>
<dbReference type="HOGENOM" id="CLU_1175385_0_0_1"/>
<evidence type="ECO:0000256" key="1">
    <source>
        <dbReference type="ARBA" id="ARBA00004167"/>
    </source>
</evidence>
<dbReference type="RefSeq" id="XP_008717767.1">
    <property type="nucleotide sequence ID" value="XM_008719545.1"/>
</dbReference>
<dbReference type="VEuPathDB" id="FungiDB:HMPREF1541_05204"/>
<comment type="subcellular location">
    <subcellularLocation>
        <location evidence="1">Membrane</location>
        <topology evidence="1">Single-pass membrane protein</topology>
    </subcellularLocation>
</comment>
<dbReference type="GeneID" id="19972543"/>
<dbReference type="EMBL" id="KB822720">
    <property type="protein sequence ID" value="ETN40924.1"/>
    <property type="molecule type" value="Genomic_DNA"/>
</dbReference>
<proteinExistence type="predicted"/>
<protein>
    <recommendedName>
        <fullName evidence="10">Mid2 domain-containing protein</fullName>
    </recommendedName>
</protein>
<feature type="transmembrane region" description="Helical" evidence="6">
    <location>
        <begin position="152"/>
        <end position="174"/>
    </location>
</feature>
<feature type="chain" id="PRO_5004825303" description="Mid2 domain-containing protein" evidence="7">
    <location>
        <begin position="23"/>
        <end position="236"/>
    </location>
</feature>
<evidence type="ECO:0000256" key="6">
    <source>
        <dbReference type="SAM" id="Phobius"/>
    </source>
</evidence>
<feature type="region of interest" description="Disordered" evidence="5">
    <location>
        <begin position="103"/>
        <end position="148"/>
    </location>
</feature>
<accession>W2RZ34</accession>
<gene>
    <name evidence="8" type="ORF">HMPREF1541_05204</name>
</gene>
<dbReference type="GO" id="GO:0071944">
    <property type="term" value="C:cell periphery"/>
    <property type="evidence" value="ECO:0007669"/>
    <property type="project" value="UniProtKB-ARBA"/>
</dbReference>